<dbReference type="Proteomes" id="UP000515146">
    <property type="component" value="Unplaced"/>
</dbReference>
<keyword evidence="2" id="KW-1185">Reference proteome</keyword>
<dbReference type="RefSeq" id="XP_027202637.1">
    <property type="nucleotide sequence ID" value="XM_027346836.1"/>
</dbReference>
<feature type="transmembrane region" description="Helical" evidence="1">
    <location>
        <begin position="81"/>
        <end position="101"/>
    </location>
</feature>
<feature type="transmembrane region" description="Helical" evidence="1">
    <location>
        <begin position="39"/>
        <end position="61"/>
    </location>
</feature>
<keyword evidence="1" id="KW-0472">Membrane</keyword>
<dbReference type="InParanoid" id="A0A6P6YB86"/>
<accession>A0A6P6YB86</accession>
<organism evidence="2 3">
    <name type="scientific">Dermatophagoides pteronyssinus</name>
    <name type="common">European house dust mite</name>
    <dbReference type="NCBI Taxonomy" id="6956"/>
    <lineage>
        <taxon>Eukaryota</taxon>
        <taxon>Metazoa</taxon>
        <taxon>Ecdysozoa</taxon>
        <taxon>Arthropoda</taxon>
        <taxon>Chelicerata</taxon>
        <taxon>Arachnida</taxon>
        <taxon>Acari</taxon>
        <taxon>Acariformes</taxon>
        <taxon>Sarcoptiformes</taxon>
        <taxon>Astigmata</taxon>
        <taxon>Psoroptidia</taxon>
        <taxon>Analgoidea</taxon>
        <taxon>Pyroglyphidae</taxon>
        <taxon>Dermatophagoidinae</taxon>
        <taxon>Dermatophagoides</taxon>
    </lineage>
</organism>
<proteinExistence type="predicted"/>
<protein>
    <submittedName>
        <fullName evidence="3">Uncharacterized protein LOC113796539</fullName>
    </submittedName>
</protein>
<keyword evidence="1" id="KW-0812">Transmembrane</keyword>
<gene>
    <name evidence="3" type="primary">LOC113796539</name>
</gene>
<keyword evidence="1" id="KW-1133">Transmembrane helix</keyword>
<evidence type="ECO:0000256" key="1">
    <source>
        <dbReference type="SAM" id="Phobius"/>
    </source>
</evidence>
<dbReference type="OrthoDB" id="6510023at2759"/>
<name>A0A6P6YB86_DERPT</name>
<dbReference type="AlphaFoldDB" id="A0A6P6YB86"/>
<dbReference type="KEGG" id="dpte:113796539"/>
<evidence type="ECO:0000313" key="2">
    <source>
        <dbReference type="Proteomes" id="UP000515146"/>
    </source>
</evidence>
<sequence>MKFDYFEYLKIYIFRLEYSLDDYERRQIPRSYQTFRTTIWITLNSWINIFFTFHLAQYPSYFILKILKSFEQLFHFERVDLLFQFQISIFLILEYLCFGFFQKILHYNFPTNNVIRKYCYYFNDNQLKISRNSRRC</sequence>
<evidence type="ECO:0000313" key="3">
    <source>
        <dbReference type="RefSeq" id="XP_027202637.1"/>
    </source>
</evidence>
<reference evidence="3" key="1">
    <citation type="submission" date="2025-08" db="UniProtKB">
        <authorList>
            <consortium name="RefSeq"/>
        </authorList>
    </citation>
    <scope>IDENTIFICATION</scope>
    <source>
        <strain evidence="3">Airmid</strain>
    </source>
</reference>